<keyword evidence="3" id="KW-1185">Reference proteome</keyword>
<keyword evidence="2" id="KW-0808">Transferase</keyword>
<dbReference type="Gene3D" id="3.40.50.150">
    <property type="entry name" value="Vaccinia Virus protein VP39"/>
    <property type="match status" value="1"/>
</dbReference>
<dbReference type="InterPro" id="IPR041698">
    <property type="entry name" value="Methyltransf_25"/>
</dbReference>
<dbReference type="AlphaFoldDB" id="A0A6G4X5J0"/>
<dbReference type="EMBL" id="JAAKZZ010000479">
    <property type="protein sequence ID" value="NGO72523.1"/>
    <property type="molecule type" value="Genomic_DNA"/>
</dbReference>
<dbReference type="Proteomes" id="UP000477722">
    <property type="component" value="Unassembled WGS sequence"/>
</dbReference>
<feature type="domain" description="Methyltransferase" evidence="1">
    <location>
        <begin position="6"/>
        <end position="107"/>
    </location>
</feature>
<protein>
    <submittedName>
        <fullName evidence="2">Class I SAM-dependent methyltransferase</fullName>
    </submittedName>
</protein>
<comment type="caution">
    <text evidence="2">The sequence shown here is derived from an EMBL/GenBank/DDBJ whole genome shotgun (WGS) entry which is preliminary data.</text>
</comment>
<dbReference type="SUPFAM" id="SSF53335">
    <property type="entry name" value="S-adenosyl-L-methionine-dependent methyltransferases"/>
    <property type="match status" value="1"/>
</dbReference>
<dbReference type="GO" id="GO:0008168">
    <property type="term" value="F:methyltransferase activity"/>
    <property type="evidence" value="ECO:0007669"/>
    <property type="project" value="UniProtKB-KW"/>
</dbReference>
<evidence type="ECO:0000313" key="2">
    <source>
        <dbReference type="EMBL" id="NGO72523.1"/>
    </source>
</evidence>
<reference evidence="2 3" key="1">
    <citation type="submission" date="2020-02" db="EMBL/GenBank/DDBJ databases">
        <title>Whole-genome analyses of novel actinobacteria.</title>
        <authorList>
            <person name="Sahin N."/>
            <person name="Tatar D."/>
        </authorList>
    </citation>
    <scope>NUCLEOTIDE SEQUENCE [LARGE SCALE GENOMIC DNA]</scope>
    <source>
        <strain evidence="2 3">SB3404</strain>
    </source>
</reference>
<name>A0A6G4X5J0_9ACTN</name>
<proteinExistence type="predicted"/>
<sequence>DGATAVDLGSGPGPQSLALARLGFTTVHAVDTSAALLAELTEHARRSGAARAIRTHQADIRGALPHLAAPGSVAAVVCMGDTLPHLPHRADVRELIAQAAEALRPGGSFVATFRDLTTALHGPDRFLPVRSTADRILTCFLDYADGDTVQVHDLLYTRRNGAWHFASSSYPKLRLAPQWVAEQCAAAGLAVRHDTAGPRGLRTLHAVRSAG</sequence>
<organism evidence="2 3">
    <name type="scientific">Streptomyces boncukensis</name>
    <dbReference type="NCBI Taxonomy" id="2711219"/>
    <lineage>
        <taxon>Bacteria</taxon>
        <taxon>Bacillati</taxon>
        <taxon>Actinomycetota</taxon>
        <taxon>Actinomycetes</taxon>
        <taxon>Kitasatosporales</taxon>
        <taxon>Streptomycetaceae</taxon>
        <taxon>Streptomyces</taxon>
    </lineage>
</organism>
<dbReference type="CDD" id="cd02440">
    <property type="entry name" value="AdoMet_MTases"/>
    <property type="match status" value="1"/>
</dbReference>
<dbReference type="Pfam" id="PF13649">
    <property type="entry name" value="Methyltransf_25"/>
    <property type="match status" value="1"/>
</dbReference>
<evidence type="ECO:0000313" key="3">
    <source>
        <dbReference type="Proteomes" id="UP000477722"/>
    </source>
</evidence>
<gene>
    <name evidence="2" type="ORF">G5C65_30050</name>
</gene>
<evidence type="ECO:0000259" key="1">
    <source>
        <dbReference type="Pfam" id="PF13649"/>
    </source>
</evidence>
<dbReference type="InterPro" id="IPR029063">
    <property type="entry name" value="SAM-dependent_MTases_sf"/>
</dbReference>
<keyword evidence="2" id="KW-0489">Methyltransferase</keyword>
<dbReference type="RefSeq" id="WP_165302202.1">
    <property type="nucleotide sequence ID" value="NZ_JAAKZZ010000479.1"/>
</dbReference>
<dbReference type="GO" id="GO:0032259">
    <property type="term" value="P:methylation"/>
    <property type="evidence" value="ECO:0007669"/>
    <property type="project" value="UniProtKB-KW"/>
</dbReference>
<feature type="non-terminal residue" evidence="2">
    <location>
        <position position="1"/>
    </location>
</feature>
<accession>A0A6G4X5J0</accession>